<dbReference type="InterPro" id="IPR050079">
    <property type="entry name" value="DEAD_box_RNA_helicase"/>
</dbReference>
<dbReference type="RefSeq" id="WP_024268743.1">
    <property type="nucleotide sequence ID" value="NC_023035.1"/>
</dbReference>
<evidence type="ECO:0000313" key="12">
    <source>
        <dbReference type="EMBL" id="AHC15840.1"/>
    </source>
</evidence>
<feature type="compositionally biased region" description="Basic residues" evidence="8">
    <location>
        <begin position="520"/>
        <end position="539"/>
    </location>
</feature>
<dbReference type="InterPro" id="IPR001650">
    <property type="entry name" value="Helicase_C-like"/>
</dbReference>
<gene>
    <name evidence="12" type="ORF">L21SP2_2487</name>
</gene>
<dbReference type="GO" id="GO:0003676">
    <property type="term" value="F:nucleic acid binding"/>
    <property type="evidence" value="ECO:0007669"/>
    <property type="project" value="InterPro"/>
</dbReference>
<accession>V5WJM0</accession>
<dbReference type="HOGENOM" id="CLU_003041_28_4_12"/>
<dbReference type="STRING" id="1307761.L21SP2_2487"/>
<keyword evidence="3 7" id="KW-0347">Helicase</keyword>
<feature type="domain" description="DEAD-box RNA helicase Q" evidence="11">
    <location>
        <begin position="2"/>
        <end position="30"/>
    </location>
</feature>
<evidence type="ECO:0000256" key="3">
    <source>
        <dbReference type="ARBA" id="ARBA00022806"/>
    </source>
</evidence>
<dbReference type="CDD" id="cd18787">
    <property type="entry name" value="SF2_C_DEAD"/>
    <property type="match status" value="1"/>
</dbReference>
<evidence type="ECO:0000256" key="7">
    <source>
        <dbReference type="RuleBase" id="RU000492"/>
    </source>
</evidence>
<dbReference type="InterPro" id="IPR014014">
    <property type="entry name" value="RNA_helicase_DEAD_Q_motif"/>
</dbReference>
<proteinExistence type="inferred from homology"/>
<dbReference type="Proteomes" id="UP000018680">
    <property type="component" value="Chromosome"/>
</dbReference>
<evidence type="ECO:0000256" key="4">
    <source>
        <dbReference type="ARBA" id="ARBA00022840"/>
    </source>
</evidence>
<dbReference type="eggNOG" id="COG0513">
    <property type="taxonomic scope" value="Bacteria"/>
</dbReference>
<dbReference type="PROSITE" id="PS00039">
    <property type="entry name" value="DEAD_ATP_HELICASE"/>
    <property type="match status" value="1"/>
</dbReference>
<evidence type="ECO:0000259" key="9">
    <source>
        <dbReference type="PROSITE" id="PS51192"/>
    </source>
</evidence>
<feature type="compositionally biased region" description="Low complexity" evidence="8">
    <location>
        <begin position="489"/>
        <end position="499"/>
    </location>
</feature>
<feature type="region of interest" description="Disordered" evidence="8">
    <location>
        <begin position="388"/>
        <end position="634"/>
    </location>
</feature>
<dbReference type="SMART" id="SM00490">
    <property type="entry name" value="HELICc"/>
    <property type="match status" value="1"/>
</dbReference>
<reference evidence="12 13" key="1">
    <citation type="journal article" date="2015" name="Stand. Genomic Sci.">
        <title>Complete genome sequence and description of Salinispira pacifica gen. nov., sp. nov., a novel spirochaete isolated form a hypersaline microbial mat.</title>
        <authorList>
            <person name="Ben Hania W."/>
            <person name="Joseph M."/>
            <person name="Schumann P."/>
            <person name="Bunk B."/>
            <person name="Fiebig A."/>
            <person name="Sproer C."/>
            <person name="Klenk H.P."/>
            <person name="Fardeau M.L."/>
            <person name="Spring S."/>
        </authorList>
    </citation>
    <scope>NUCLEOTIDE SEQUENCE [LARGE SCALE GENOMIC DNA]</scope>
    <source>
        <strain evidence="12 13">L21-RPul-D2</strain>
    </source>
</reference>
<evidence type="ECO:0000256" key="8">
    <source>
        <dbReference type="SAM" id="MobiDB-lite"/>
    </source>
</evidence>
<dbReference type="Gene3D" id="3.40.50.300">
    <property type="entry name" value="P-loop containing nucleotide triphosphate hydrolases"/>
    <property type="match status" value="2"/>
</dbReference>
<dbReference type="GO" id="GO:0003724">
    <property type="term" value="F:RNA helicase activity"/>
    <property type="evidence" value="ECO:0007669"/>
    <property type="project" value="InterPro"/>
</dbReference>
<feature type="compositionally biased region" description="Low complexity" evidence="8">
    <location>
        <begin position="411"/>
        <end position="422"/>
    </location>
</feature>
<dbReference type="GO" id="GO:0005524">
    <property type="term" value="F:ATP binding"/>
    <property type="evidence" value="ECO:0007669"/>
    <property type="project" value="UniProtKB-KW"/>
</dbReference>
<keyword evidence="1 7" id="KW-0547">Nucleotide-binding</keyword>
<dbReference type="InterPro" id="IPR011545">
    <property type="entry name" value="DEAD/DEAH_box_helicase_dom"/>
</dbReference>
<dbReference type="GO" id="GO:0016787">
    <property type="term" value="F:hydrolase activity"/>
    <property type="evidence" value="ECO:0007669"/>
    <property type="project" value="UniProtKB-KW"/>
</dbReference>
<evidence type="ECO:0000256" key="5">
    <source>
        <dbReference type="ARBA" id="ARBA00038437"/>
    </source>
</evidence>
<protein>
    <submittedName>
        <fullName evidence="12">Cold-shock DEAD-box protein A</fullName>
    </submittedName>
</protein>
<dbReference type="PATRIC" id="fig|1307761.3.peg.2479"/>
<feature type="short sequence motif" description="Q motif" evidence="6">
    <location>
        <begin position="2"/>
        <end position="30"/>
    </location>
</feature>
<dbReference type="PROSITE" id="PS51195">
    <property type="entry name" value="Q_MOTIF"/>
    <property type="match status" value="1"/>
</dbReference>
<keyword evidence="2 7" id="KW-0378">Hydrolase</keyword>
<dbReference type="InterPro" id="IPR014001">
    <property type="entry name" value="Helicase_ATP-bd"/>
</dbReference>
<dbReference type="InterPro" id="IPR027417">
    <property type="entry name" value="P-loop_NTPase"/>
</dbReference>
<name>V5WJM0_9SPIO</name>
<dbReference type="PANTHER" id="PTHR47959">
    <property type="entry name" value="ATP-DEPENDENT RNA HELICASE RHLE-RELATED"/>
    <property type="match status" value="1"/>
</dbReference>
<dbReference type="CDD" id="cd00268">
    <property type="entry name" value="DEADc"/>
    <property type="match status" value="1"/>
</dbReference>
<dbReference type="PANTHER" id="PTHR47959:SF10">
    <property type="entry name" value="ATP-DEPENDENT RNA HELICASE RHLB"/>
    <property type="match status" value="1"/>
</dbReference>
<feature type="compositionally biased region" description="Polar residues" evidence="8">
    <location>
        <begin position="557"/>
        <end position="575"/>
    </location>
</feature>
<dbReference type="Pfam" id="PF00271">
    <property type="entry name" value="Helicase_C"/>
    <property type="match status" value="1"/>
</dbReference>
<feature type="compositionally biased region" description="Basic residues" evidence="8">
    <location>
        <begin position="473"/>
        <end position="488"/>
    </location>
</feature>
<organism evidence="12 13">
    <name type="scientific">Salinispira pacifica</name>
    <dbReference type="NCBI Taxonomy" id="1307761"/>
    <lineage>
        <taxon>Bacteria</taxon>
        <taxon>Pseudomonadati</taxon>
        <taxon>Spirochaetota</taxon>
        <taxon>Spirochaetia</taxon>
        <taxon>Spirochaetales</taxon>
        <taxon>Spirochaetaceae</taxon>
        <taxon>Salinispira</taxon>
    </lineage>
</organism>
<feature type="domain" description="Helicase ATP-binding" evidence="9">
    <location>
        <begin position="33"/>
        <end position="215"/>
    </location>
</feature>
<dbReference type="SMART" id="SM00487">
    <property type="entry name" value="DEXDc"/>
    <property type="match status" value="1"/>
</dbReference>
<dbReference type="InterPro" id="IPR044742">
    <property type="entry name" value="DEAD/DEAH_RhlB"/>
</dbReference>
<dbReference type="GO" id="GO:0005829">
    <property type="term" value="C:cytosol"/>
    <property type="evidence" value="ECO:0007669"/>
    <property type="project" value="TreeGrafter"/>
</dbReference>
<dbReference type="EMBL" id="CP006939">
    <property type="protein sequence ID" value="AHC15840.1"/>
    <property type="molecule type" value="Genomic_DNA"/>
</dbReference>
<dbReference type="Pfam" id="PF00270">
    <property type="entry name" value="DEAD"/>
    <property type="match status" value="1"/>
</dbReference>
<feature type="domain" description="Helicase C-terminal" evidence="10">
    <location>
        <begin position="226"/>
        <end position="388"/>
    </location>
</feature>
<evidence type="ECO:0000313" key="13">
    <source>
        <dbReference type="Proteomes" id="UP000018680"/>
    </source>
</evidence>
<feature type="compositionally biased region" description="Basic and acidic residues" evidence="8">
    <location>
        <begin position="501"/>
        <end position="519"/>
    </location>
</feature>
<evidence type="ECO:0000259" key="10">
    <source>
        <dbReference type="PROSITE" id="PS51194"/>
    </source>
</evidence>
<sequence>MKKFTEYNLHPDLQTGIEAAGFTECTPVQEETFSAVFNGRDVTVKSQTGTGKTAAFLISIFQTLMESRQASQANGQEPEQEQVLILAPTRELVVQIYEEAQLLGAHLDFSFTTIYGGVGYNQQERELADNPDFIVGTPGRLLDFMQQKKIDFRRFAYLVIDEADRMFDMGFYPDIQKILRRMKSPQDRRTLLFSATLGTRVLNIAWEHMNDPVDIEIEPEHITVDAVKQTLYHVSRDEKMSLLLGLIRKHQPESAIFFTNTKRMAEELSFRLRANDFTAEFIMGDLPQKKRLQIINAVKNKQIRFLVATDVAARGLHIDDLAMVFNYDLPEDSENYVHRIGRTARAGNSGIAVSLADERSVYNLSSIEQYMGSKIPTEDITEDLIAEDRSRGTRFHSDYGRGSSRGGNRSGGRPSSRGGRSSSRNDSRRKPSGSQGKSSGGGSKHRSNQQSPAAPGAKSQHSETRNAPSPSKRGGKRKSQKPAHRGGKKPAQTAAPTAKMSEQERLDFYARKYGEDFAMKGKKSARKTQKKSQQKKKSRSTHDQREQSGSPAAASPGKQNQNRVQGSSNRNNQAQQKRKGQGSRSDSRKNKAAADASRKGSGGADSQSSSAAGKSSGKGKGIGGFLKKIIGRGE</sequence>
<dbReference type="InterPro" id="IPR000629">
    <property type="entry name" value="RNA-helicase_DEAD-box_CS"/>
</dbReference>
<evidence type="ECO:0000256" key="2">
    <source>
        <dbReference type="ARBA" id="ARBA00022801"/>
    </source>
</evidence>
<evidence type="ECO:0000256" key="6">
    <source>
        <dbReference type="PROSITE-ProRule" id="PRU00552"/>
    </source>
</evidence>
<evidence type="ECO:0000256" key="1">
    <source>
        <dbReference type="ARBA" id="ARBA00022741"/>
    </source>
</evidence>
<keyword evidence="13" id="KW-1185">Reference proteome</keyword>
<evidence type="ECO:0000259" key="11">
    <source>
        <dbReference type="PROSITE" id="PS51195"/>
    </source>
</evidence>
<feature type="compositionally biased region" description="Basic and acidic residues" evidence="8">
    <location>
        <begin position="388"/>
        <end position="399"/>
    </location>
</feature>
<dbReference type="OrthoDB" id="9805696at2"/>
<dbReference type="KEGG" id="slr:L21SP2_2487"/>
<keyword evidence="4 7" id="KW-0067">ATP-binding</keyword>
<dbReference type="PROSITE" id="PS51194">
    <property type="entry name" value="HELICASE_CTER"/>
    <property type="match status" value="1"/>
</dbReference>
<dbReference type="SUPFAM" id="SSF52540">
    <property type="entry name" value="P-loop containing nucleoside triphosphate hydrolases"/>
    <property type="match status" value="1"/>
</dbReference>
<comment type="similarity">
    <text evidence="5 7">Belongs to the DEAD box helicase family.</text>
</comment>
<feature type="compositionally biased region" description="Low complexity" evidence="8">
    <location>
        <begin position="604"/>
        <end position="615"/>
    </location>
</feature>
<dbReference type="AlphaFoldDB" id="V5WJM0"/>
<dbReference type="PROSITE" id="PS51192">
    <property type="entry name" value="HELICASE_ATP_BIND_1"/>
    <property type="match status" value="1"/>
</dbReference>